<reference evidence="8 9" key="1">
    <citation type="journal article" date="2017" name="Genome Biol. Evol.">
        <title>Phytophthora megakarya and P. palmivora, closely related causal agents of cacao black pod rot, underwent increases in genome sizes and gene numbers by different mechanisms.</title>
        <authorList>
            <person name="Ali S.S."/>
            <person name="Shao J."/>
            <person name="Lary D.J."/>
            <person name="Kronmiller B."/>
            <person name="Shen D."/>
            <person name="Strem M.D."/>
            <person name="Amoako-Attah I."/>
            <person name="Akrofi A.Y."/>
            <person name="Begoude B.A."/>
            <person name="Ten Hoopen G.M."/>
            <person name="Coulibaly K."/>
            <person name="Kebe B.I."/>
            <person name="Melnick R.L."/>
            <person name="Guiltinan M.J."/>
            <person name="Tyler B.M."/>
            <person name="Meinhardt L.W."/>
            <person name="Bailey B.A."/>
        </authorList>
    </citation>
    <scope>NUCLEOTIDE SEQUENCE [LARGE SCALE GENOMIC DNA]</scope>
    <source>
        <strain evidence="9">sbr112.9</strain>
    </source>
</reference>
<evidence type="ECO:0000256" key="4">
    <source>
        <dbReference type="ARBA" id="ARBA00022759"/>
    </source>
</evidence>
<dbReference type="GO" id="GO:0015074">
    <property type="term" value="P:DNA integration"/>
    <property type="evidence" value="ECO:0007669"/>
    <property type="project" value="InterPro"/>
</dbReference>
<dbReference type="InterPro" id="IPR043502">
    <property type="entry name" value="DNA/RNA_pol_sf"/>
</dbReference>
<dbReference type="SUPFAM" id="SSF56672">
    <property type="entry name" value="DNA/RNA polymerases"/>
    <property type="match status" value="1"/>
</dbReference>
<dbReference type="Pfam" id="PF13843">
    <property type="entry name" value="DDE_Tnp_1_7"/>
    <property type="match status" value="1"/>
</dbReference>
<dbReference type="Gene3D" id="3.30.420.10">
    <property type="entry name" value="Ribonuclease H-like superfamily/Ribonuclease H"/>
    <property type="match status" value="1"/>
</dbReference>
<dbReference type="SUPFAM" id="SSF53098">
    <property type="entry name" value="Ribonuclease H-like"/>
    <property type="match status" value="1"/>
</dbReference>
<dbReference type="GO" id="GO:0004519">
    <property type="term" value="F:endonuclease activity"/>
    <property type="evidence" value="ECO:0007669"/>
    <property type="project" value="UniProtKB-KW"/>
</dbReference>
<evidence type="ECO:0000256" key="1">
    <source>
        <dbReference type="ARBA" id="ARBA00022679"/>
    </source>
</evidence>
<evidence type="ECO:0000313" key="8">
    <source>
        <dbReference type="EMBL" id="POM81270.1"/>
    </source>
</evidence>
<dbReference type="InterPro" id="IPR036397">
    <property type="entry name" value="RNaseH_sf"/>
</dbReference>
<protein>
    <submittedName>
        <fullName evidence="8">Transposase</fullName>
    </submittedName>
</protein>
<dbReference type="OrthoDB" id="123873at2759"/>
<keyword evidence="2" id="KW-0548">Nucleotidyltransferase</keyword>
<dbReference type="GO" id="GO:0016787">
    <property type="term" value="F:hydrolase activity"/>
    <property type="evidence" value="ECO:0007669"/>
    <property type="project" value="UniProtKB-KW"/>
</dbReference>
<dbReference type="PANTHER" id="PTHR46599">
    <property type="entry name" value="PIGGYBAC TRANSPOSABLE ELEMENT-DERIVED PROTEIN 4"/>
    <property type="match status" value="1"/>
</dbReference>
<dbReference type="AlphaFoldDB" id="A0A2P4YTY9"/>
<keyword evidence="9" id="KW-1185">Reference proteome</keyword>
<dbReference type="InterPro" id="IPR001584">
    <property type="entry name" value="Integrase_cat-core"/>
</dbReference>
<dbReference type="PROSITE" id="PS50994">
    <property type="entry name" value="INTEGRASE"/>
    <property type="match status" value="1"/>
</dbReference>
<dbReference type="InterPro" id="IPR012337">
    <property type="entry name" value="RNaseH-like_sf"/>
</dbReference>
<dbReference type="GO" id="GO:0003676">
    <property type="term" value="F:nucleic acid binding"/>
    <property type="evidence" value="ECO:0007669"/>
    <property type="project" value="InterPro"/>
</dbReference>
<dbReference type="Pfam" id="PF17917">
    <property type="entry name" value="RT_RNaseH"/>
    <property type="match status" value="1"/>
</dbReference>
<dbReference type="PANTHER" id="PTHR46599:SF3">
    <property type="entry name" value="PIGGYBAC TRANSPOSABLE ELEMENT-DERIVED PROTEIN 4"/>
    <property type="match status" value="1"/>
</dbReference>
<name>A0A2P4YTY9_9STRA</name>
<keyword evidence="5" id="KW-0378">Hydrolase</keyword>
<organism evidence="8 9">
    <name type="scientific">Phytophthora palmivora</name>
    <dbReference type="NCBI Taxonomy" id="4796"/>
    <lineage>
        <taxon>Eukaryota</taxon>
        <taxon>Sar</taxon>
        <taxon>Stramenopiles</taxon>
        <taxon>Oomycota</taxon>
        <taxon>Peronosporomycetes</taxon>
        <taxon>Peronosporales</taxon>
        <taxon>Peronosporaceae</taxon>
        <taxon>Phytophthora</taxon>
    </lineage>
</organism>
<evidence type="ECO:0000259" key="7">
    <source>
        <dbReference type="PROSITE" id="PS50994"/>
    </source>
</evidence>
<accession>A0A2P4YTY9</accession>
<dbReference type="EMBL" id="NCKW01000121">
    <property type="protein sequence ID" value="POM81270.1"/>
    <property type="molecule type" value="Genomic_DNA"/>
</dbReference>
<sequence length="1216" mass="136945">MTEPLTGTIPNLNTKLEQAKVNVSRLVNPFVNEAGQYLAPQVAPVVESENRLTSIATQNTGVAPGATANTQNTPPVQGYISTPPPAVTRPGRSASGQSPSLSALYVNTLVAFSPTKEAWASSRNYVGVGSAYIVGRVCRLVKGLYQIRWLYSQFQYHGENMSLGMIQRGNTNYSSLHARANGPGWSQLCVVDSRESVVIDGSMDGLEVCMEHYEPPMSVPNSVAQVEAIVNFRFEPSQVMEAPSDLDQHADKTTATRLRPEFRHIFEHSASARFWQQVLGETNSYAQLNNIALRMPFTLQEIMTFLGILFYMSLVEKGEYSNYWCTQVEDVIFGGKSVGLDNFMPLRRFKQLRQCFTFRCVQPNSTNNDQAARIRPLLNLLKSTGPNMLKNVALDEASVACRKFGKPLIVYNPMKPVGKYHFRIYMMCCATSWIFLNFRLHCASTISDRLDGVASVEEANEIGSELAAASAIPQRVLEVVRPAFGTNRVVNSDDYYTSVQLLEALRVKGLYSRATVRQNSAHFPQHVRLEKKECFRGSSRQAVSTIHKTVAASCAPTCVKEYNTYMQGVDQLDQIRGRFSIADGHSFKKWFKKLGLALKSPIFALYTAWRCAKLSSQKAFQRPSCVRMCLGHAGTNIIGFTCQGIYSQAKVRLASTIETAKKYYGLFDFIKGFRQLPLAKNSQEILSYATDEGIFTPPEFHKAAVTQRCTFNPQWKNVLKTYYMNLFSFGLTIYSSKLSYPSTEATICLFCDASDNGWVIVLTQVEQWKSDKPVTEQCHEFLICKCNWSVTEKEGYPIVAACDDFNYVLLRPGGFRIYCDHCNLMYLFAPHPNLKKHLLRWAVKLSEYRYTIAHVEGQLNVWADLVSRWGRATTTTVQQFKRVTRMQSRTSKRPLFRPLDKASFVWPTMKEILATQTAQIKFSLITVHEMITIDADQLETNVFHKQCDTAFTTEKGGKTNPQPWGPFIRSKIRNEAINWDIFIVGESFGTSLYLLIIKANFSHFCELIPCDAPTTAAGAEAMLWWRSRYGMPTTWISDNATHFKSEVLALLSKLKKAKQHFVGAYSPWLNGSVERRAPIEVFTGLPCPSPVSTLFVPGSKPVKVSTTSNEDIQKLLAKLRKSIVDIHRGAIDQREKRILLNKTTAEGYQMSVVMFSVRESMKKSEQIARDLGGTIRCDKQQIPLIYNSDLEVTEELREHIAAQGIVLKVKAIQEHR</sequence>
<comment type="caution">
    <text evidence="8">The sequence shown here is derived from an EMBL/GenBank/DDBJ whole genome shotgun (WGS) entry which is preliminary data.</text>
</comment>
<proteinExistence type="predicted"/>
<dbReference type="Proteomes" id="UP000237271">
    <property type="component" value="Unassembled WGS sequence"/>
</dbReference>
<keyword evidence="1" id="KW-0808">Transferase</keyword>
<evidence type="ECO:0000256" key="6">
    <source>
        <dbReference type="ARBA" id="ARBA00022918"/>
    </source>
</evidence>
<evidence type="ECO:0000256" key="2">
    <source>
        <dbReference type="ARBA" id="ARBA00022695"/>
    </source>
</evidence>
<dbReference type="InterPro" id="IPR029526">
    <property type="entry name" value="PGBD"/>
</dbReference>
<keyword evidence="4" id="KW-0255">Endonuclease</keyword>
<gene>
    <name evidence="8" type="ORF">PHPALM_783</name>
</gene>
<keyword evidence="6" id="KW-0695">RNA-directed DNA polymerase</keyword>
<evidence type="ECO:0000256" key="5">
    <source>
        <dbReference type="ARBA" id="ARBA00022801"/>
    </source>
</evidence>
<dbReference type="InterPro" id="IPR041373">
    <property type="entry name" value="RT_RNaseH"/>
</dbReference>
<dbReference type="GO" id="GO:0003964">
    <property type="term" value="F:RNA-directed DNA polymerase activity"/>
    <property type="evidence" value="ECO:0007669"/>
    <property type="project" value="UniProtKB-KW"/>
</dbReference>
<feature type="domain" description="Integrase catalytic" evidence="7">
    <location>
        <begin position="959"/>
        <end position="1075"/>
    </location>
</feature>
<evidence type="ECO:0000313" key="9">
    <source>
        <dbReference type="Proteomes" id="UP000237271"/>
    </source>
</evidence>
<evidence type="ECO:0000256" key="3">
    <source>
        <dbReference type="ARBA" id="ARBA00022722"/>
    </source>
</evidence>
<keyword evidence="3" id="KW-0540">Nuclease</keyword>